<feature type="active site" evidence="10 11">
    <location>
        <position position="179"/>
    </location>
</feature>
<dbReference type="PANTHER" id="PTHR42701">
    <property type="entry name" value="IMIDAZOLE GLYCEROL PHOSPHATE SYNTHASE SUBUNIT HISH"/>
    <property type="match status" value="1"/>
</dbReference>
<accession>A0A9D2G3G4</accession>
<reference evidence="13" key="1">
    <citation type="journal article" date="2021" name="PeerJ">
        <title>Extensive microbial diversity within the chicken gut microbiome revealed by metagenomics and culture.</title>
        <authorList>
            <person name="Gilroy R."/>
            <person name="Ravi A."/>
            <person name="Getino M."/>
            <person name="Pursley I."/>
            <person name="Horton D.L."/>
            <person name="Alikhan N.F."/>
            <person name="Baker D."/>
            <person name="Gharbi K."/>
            <person name="Hall N."/>
            <person name="Watson M."/>
            <person name="Adriaenssens E.M."/>
            <person name="Foster-Nyarko E."/>
            <person name="Jarju S."/>
            <person name="Secka A."/>
            <person name="Antonio M."/>
            <person name="Oren A."/>
            <person name="Chaudhuri R.R."/>
            <person name="La Ragione R."/>
            <person name="Hildebrand F."/>
            <person name="Pallen M.J."/>
        </authorList>
    </citation>
    <scope>NUCLEOTIDE SEQUENCE</scope>
    <source>
        <strain evidence="13">ChiW7-2402</strain>
    </source>
</reference>
<evidence type="ECO:0000256" key="1">
    <source>
        <dbReference type="ARBA" id="ARBA00005091"/>
    </source>
</evidence>
<evidence type="ECO:0000256" key="5">
    <source>
        <dbReference type="ARBA" id="ARBA00022962"/>
    </source>
</evidence>
<comment type="pathway">
    <text evidence="1 10">Amino-acid biosynthesis; L-histidine biosynthesis; L-histidine from 5-phospho-alpha-D-ribose 1-diphosphate: step 5/9.</text>
</comment>
<evidence type="ECO:0000256" key="10">
    <source>
        <dbReference type="HAMAP-Rule" id="MF_00278"/>
    </source>
</evidence>
<dbReference type="InterPro" id="IPR017926">
    <property type="entry name" value="GATASE"/>
</dbReference>
<evidence type="ECO:0000256" key="6">
    <source>
        <dbReference type="ARBA" id="ARBA00023102"/>
    </source>
</evidence>
<sequence>MIGIIDYGMGNLRSVQKAVEFLGGSAIISAERKELDKCGRLILPGVGSFAAGMENLERTGLADYVKARAGELPILGICLGMQFLLDESEEEGIHKGLSLIPGRAVRFSEGKVPQMGWNNVSDLRSPLFAGIRDGAQFYFVHSYFADTTDEYTIGKTEYYRTYASAIGKDHVYGVQFHPEKSGDVGLQLMRNFMRL</sequence>
<proteinExistence type="inferred from homology"/>
<dbReference type="InterPro" id="IPR010139">
    <property type="entry name" value="Imidazole-glycPsynth_HisH"/>
</dbReference>
<dbReference type="Pfam" id="PF00117">
    <property type="entry name" value="GATase"/>
    <property type="match status" value="1"/>
</dbReference>
<keyword evidence="6 10" id="KW-0368">Histidine biosynthesis</keyword>
<keyword evidence="5 10" id="KW-0315">Glutamine amidotransferase</keyword>
<comment type="caution">
    <text evidence="13">The sequence shown here is derived from an EMBL/GenBank/DDBJ whole genome shotgun (WGS) entry which is preliminary data.</text>
</comment>
<keyword evidence="7 10" id="KW-0456">Lyase</keyword>
<dbReference type="EC" id="3.5.1.2" evidence="10"/>
<dbReference type="GO" id="GO:0016829">
    <property type="term" value="F:lyase activity"/>
    <property type="evidence" value="ECO:0007669"/>
    <property type="project" value="UniProtKB-KW"/>
</dbReference>
<comment type="function">
    <text evidence="10">IGPS catalyzes the conversion of PRFAR and glutamine to IGP, AICAR and glutamate. The HisH subunit catalyzes the hydrolysis of glutamine to glutamate and ammonia as part of the synthesis of IGP and AICAR. The resulting ammonia molecule is channeled to the active site of HisF.</text>
</comment>
<feature type="domain" description="Glutamine amidotransferase" evidence="12">
    <location>
        <begin position="31"/>
        <end position="192"/>
    </location>
</feature>
<dbReference type="AlphaFoldDB" id="A0A9D2G3G4"/>
<comment type="catalytic activity">
    <reaction evidence="9 10">
        <text>L-glutamine + H2O = L-glutamate + NH4(+)</text>
        <dbReference type="Rhea" id="RHEA:15889"/>
        <dbReference type="ChEBI" id="CHEBI:15377"/>
        <dbReference type="ChEBI" id="CHEBI:28938"/>
        <dbReference type="ChEBI" id="CHEBI:29985"/>
        <dbReference type="ChEBI" id="CHEBI:58359"/>
        <dbReference type="EC" id="3.5.1.2"/>
    </reaction>
</comment>
<feature type="active site" evidence="10 11">
    <location>
        <position position="177"/>
    </location>
</feature>
<dbReference type="GO" id="GO:0000105">
    <property type="term" value="P:L-histidine biosynthetic process"/>
    <property type="evidence" value="ECO:0007669"/>
    <property type="project" value="UniProtKB-UniRule"/>
</dbReference>
<dbReference type="GO" id="GO:0000107">
    <property type="term" value="F:imidazoleglycerol-phosphate synthase activity"/>
    <property type="evidence" value="ECO:0007669"/>
    <property type="project" value="UniProtKB-UniRule"/>
</dbReference>
<feature type="active site" description="Nucleophile" evidence="10 11">
    <location>
        <position position="78"/>
    </location>
</feature>
<keyword evidence="4 10" id="KW-0378">Hydrolase</keyword>
<comment type="subunit">
    <text evidence="2 10">Heterodimer of HisH and HisF.</text>
</comment>
<gene>
    <name evidence="10 13" type="primary">hisH</name>
    <name evidence="13" type="ORF">H9964_02805</name>
</gene>
<reference evidence="13" key="2">
    <citation type="submission" date="2021-04" db="EMBL/GenBank/DDBJ databases">
        <authorList>
            <person name="Gilroy R."/>
        </authorList>
    </citation>
    <scope>NUCLEOTIDE SEQUENCE</scope>
    <source>
        <strain evidence="13">ChiW7-2402</strain>
    </source>
</reference>
<evidence type="ECO:0000256" key="7">
    <source>
        <dbReference type="ARBA" id="ARBA00023239"/>
    </source>
</evidence>
<evidence type="ECO:0000256" key="4">
    <source>
        <dbReference type="ARBA" id="ARBA00022801"/>
    </source>
</evidence>
<evidence type="ECO:0000256" key="11">
    <source>
        <dbReference type="PIRSR" id="PIRSR000495-1"/>
    </source>
</evidence>
<evidence type="ECO:0000256" key="3">
    <source>
        <dbReference type="ARBA" id="ARBA00022605"/>
    </source>
</evidence>
<comment type="subcellular location">
    <subcellularLocation>
        <location evidence="10">Cytoplasm</location>
    </subcellularLocation>
</comment>
<organism evidence="13 14">
    <name type="scientific">Candidatus Gallimonas intestinavium</name>
    <dbReference type="NCBI Taxonomy" id="2838603"/>
    <lineage>
        <taxon>Bacteria</taxon>
        <taxon>Bacillati</taxon>
        <taxon>Bacillota</taxon>
        <taxon>Clostridia</taxon>
        <taxon>Candidatus Gallimonas</taxon>
    </lineage>
</organism>
<dbReference type="EMBL" id="DXBB01000047">
    <property type="protein sequence ID" value="HIZ72493.1"/>
    <property type="molecule type" value="Genomic_DNA"/>
</dbReference>
<dbReference type="CDD" id="cd01748">
    <property type="entry name" value="GATase1_IGP_Synthase"/>
    <property type="match status" value="1"/>
</dbReference>
<dbReference type="GO" id="GO:0005737">
    <property type="term" value="C:cytoplasm"/>
    <property type="evidence" value="ECO:0007669"/>
    <property type="project" value="UniProtKB-SubCell"/>
</dbReference>
<dbReference type="PIRSF" id="PIRSF000495">
    <property type="entry name" value="Amidotransf_hisH"/>
    <property type="match status" value="1"/>
</dbReference>
<keyword evidence="3 10" id="KW-0028">Amino-acid biosynthesis</keyword>
<dbReference type="PANTHER" id="PTHR42701:SF1">
    <property type="entry name" value="IMIDAZOLE GLYCEROL PHOSPHATE SYNTHASE SUBUNIT HISH"/>
    <property type="match status" value="1"/>
</dbReference>
<evidence type="ECO:0000256" key="2">
    <source>
        <dbReference type="ARBA" id="ARBA00011152"/>
    </source>
</evidence>
<dbReference type="NCBIfam" id="TIGR01855">
    <property type="entry name" value="IMP_synth_hisH"/>
    <property type="match status" value="1"/>
</dbReference>
<name>A0A9D2G3G4_9FIRM</name>
<evidence type="ECO:0000313" key="14">
    <source>
        <dbReference type="Proteomes" id="UP000824102"/>
    </source>
</evidence>
<evidence type="ECO:0000259" key="12">
    <source>
        <dbReference type="Pfam" id="PF00117"/>
    </source>
</evidence>
<dbReference type="Gene3D" id="3.40.50.880">
    <property type="match status" value="1"/>
</dbReference>
<dbReference type="PROSITE" id="PS51273">
    <property type="entry name" value="GATASE_TYPE_1"/>
    <property type="match status" value="1"/>
</dbReference>
<dbReference type="GO" id="GO:0004359">
    <property type="term" value="F:glutaminase activity"/>
    <property type="evidence" value="ECO:0007669"/>
    <property type="project" value="UniProtKB-EC"/>
</dbReference>
<dbReference type="InterPro" id="IPR029062">
    <property type="entry name" value="Class_I_gatase-like"/>
</dbReference>
<dbReference type="HAMAP" id="MF_00278">
    <property type="entry name" value="HisH"/>
    <property type="match status" value="1"/>
</dbReference>
<dbReference type="Proteomes" id="UP000824102">
    <property type="component" value="Unassembled WGS sequence"/>
</dbReference>
<evidence type="ECO:0000256" key="8">
    <source>
        <dbReference type="ARBA" id="ARBA00047838"/>
    </source>
</evidence>
<keyword evidence="10" id="KW-0963">Cytoplasm</keyword>
<evidence type="ECO:0000256" key="9">
    <source>
        <dbReference type="ARBA" id="ARBA00049534"/>
    </source>
</evidence>
<evidence type="ECO:0000313" key="13">
    <source>
        <dbReference type="EMBL" id="HIZ72493.1"/>
    </source>
</evidence>
<comment type="catalytic activity">
    <reaction evidence="8 10">
        <text>5-[(5-phospho-1-deoxy-D-ribulos-1-ylimino)methylamino]-1-(5-phospho-beta-D-ribosyl)imidazole-4-carboxamide + L-glutamine = D-erythro-1-(imidazol-4-yl)glycerol 3-phosphate + 5-amino-1-(5-phospho-beta-D-ribosyl)imidazole-4-carboxamide + L-glutamate + H(+)</text>
        <dbReference type="Rhea" id="RHEA:24793"/>
        <dbReference type="ChEBI" id="CHEBI:15378"/>
        <dbReference type="ChEBI" id="CHEBI:29985"/>
        <dbReference type="ChEBI" id="CHEBI:58278"/>
        <dbReference type="ChEBI" id="CHEBI:58359"/>
        <dbReference type="ChEBI" id="CHEBI:58475"/>
        <dbReference type="ChEBI" id="CHEBI:58525"/>
        <dbReference type="EC" id="4.3.2.10"/>
    </reaction>
</comment>
<dbReference type="SUPFAM" id="SSF52317">
    <property type="entry name" value="Class I glutamine amidotransferase-like"/>
    <property type="match status" value="1"/>
</dbReference>
<protein>
    <recommendedName>
        <fullName evidence="10">Imidazole glycerol phosphate synthase subunit HisH</fullName>
        <ecNumber evidence="10">4.3.2.10</ecNumber>
    </recommendedName>
    <alternativeName>
        <fullName evidence="10">IGP synthase glutaminase subunit</fullName>
        <ecNumber evidence="10">3.5.1.2</ecNumber>
    </alternativeName>
    <alternativeName>
        <fullName evidence="10">IGP synthase subunit HisH</fullName>
    </alternativeName>
    <alternativeName>
        <fullName evidence="10">ImGP synthase subunit HisH</fullName>
        <shortName evidence="10">IGPS subunit HisH</shortName>
    </alternativeName>
</protein>
<dbReference type="EC" id="4.3.2.10" evidence="10"/>